<dbReference type="RefSeq" id="WP_183821886.1">
    <property type="nucleotide sequence ID" value="NZ_JACIGW010000001.1"/>
</dbReference>
<dbReference type="Proteomes" id="UP000576087">
    <property type="component" value="Unassembled WGS sequence"/>
</dbReference>
<dbReference type="GO" id="GO:0033281">
    <property type="term" value="C:TAT protein transport complex"/>
    <property type="evidence" value="ECO:0007669"/>
    <property type="project" value="UniProtKB-UniRule"/>
</dbReference>
<evidence type="ECO:0000256" key="11">
    <source>
        <dbReference type="SAM" id="Phobius"/>
    </source>
</evidence>
<feature type="compositionally biased region" description="Basic and acidic residues" evidence="10">
    <location>
        <begin position="268"/>
        <end position="277"/>
    </location>
</feature>
<feature type="transmembrane region" description="Helical" evidence="11">
    <location>
        <begin position="6"/>
        <end position="25"/>
    </location>
</feature>
<evidence type="ECO:0000256" key="2">
    <source>
        <dbReference type="ARBA" id="ARBA00022448"/>
    </source>
</evidence>
<gene>
    <name evidence="9" type="primary">tatB</name>
    <name evidence="13" type="ORF">GGE31_000180</name>
    <name evidence="12" type="ORF">GGE33_001605</name>
    <name evidence="14" type="ORF">GGE35_000178</name>
</gene>
<dbReference type="Gene3D" id="1.20.5.3310">
    <property type="match status" value="1"/>
</dbReference>
<evidence type="ECO:0000256" key="10">
    <source>
        <dbReference type="SAM" id="MobiDB-lite"/>
    </source>
</evidence>
<dbReference type="PRINTS" id="PR01506">
    <property type="entry name" value="TATBPROTEIN"/>
</dbReference>
<comment type="subunit">
    <text evidence="9">The Tat system comprises two distinct complexes: a TatABC complex, containing multiple copies of TatA, TatB and TatC subunits, and a separate TatA complex, containing only TatA subunits. Substrates initially bind to the TatABC complex, which probably triggers association of the separate TatA complex to form the active translocon.</text>
</comment>
<comment type="caution">
    <text evidence="13">The sequence shown here is derived from an EMBL/GenBank/DDBJ whole genome shotgun (WGS) entry which is preliminary data.</text>
</comment>
<keyword evidence="4 9" id="KW-0812">Transmembrane</keyword>
<dbReference type="Proteomes" id="UP000524535">
    <property type="component" value="Unassembled WGS sequence"/>
</dbReference>
<evidence type="ECO:0000256" key="8">
    <source>
        <dbReference type="ARBA" id="ARBA00023136"/>
    </source>
</evidence>
<keyword evidence="6 9" id="KW-1133">Transmembrane helix</keyword>
<evidence type="ECO:0000313" key="13">
    <source>
        <dbReference type="EMBL" id="MBB4409709.1"/>
    </source>
</evidence>
<dbReference type="EMBL" id="JACIHM010000001">
    <property type="protein sequence ID" value="MBB4444396.1"/>
    <property type="molecule type" value="Genomic_DNA"/>
</dbReference>
<dbReference type="InterPro" id="IPR018448">
    <property type="entry name" value="TatB"/>
</dbReference>
<keyword evidence="2 9" id="KW-0813">Transport</keyword>
<evidence type="ECO:0000256" key="6">
    <source>
        <dbReference type="ARBA" id="ARBA00022989"/>
    </source>
</evidence>
<dbReference type="PANTHER" id="PTHR33162:SF1">
    <property type="entry name" value="SEC-INDEPENDENT PROTEIN TRANSLOCASE PROTEIN TATA, CHLOROPLASTIC"/>
    <property type="match status" value="1"/>
</dbReference>
<dbReference type="EMBL" id="JACIGY010000001">
    <property type="protein sequence ID" value="MBB4409709.1"/>
    <property type="molecule type" value="Genomic_DNA"/>
</dbReference>
<dbReference type="NCBIfam" id="TIGR01410">
    <property type="entry name" value="tatB"/>
    <property type="match status" value="1"/>
</dbReference>
<dbReference type="AlphaFoldDB" id="A0A7W6TA31"/>
<evidence type="ECO:0000256" key="1">
    <source>
        <dbReference type="ARBA" id="ARBA00004167"/>
    </source>
</evidence>
<keyword evidence="3 9" id="KW-1003">Cell membrane</keyword>
<name>A0A7W6TA31_9HYPH</name>
<evidence type="ECO:0000313" key="12">
    <source>
        <dbReference type="EMBL" id="MBB4347897.1"/>
    </source>
</evidence>
<dbReference type="InterPro" id="IPR003369">
    <property type="entry name" value="TatA/B/E"/>
</dbReference>
<proteinExistence type="inferred from homology"/>
<evidence type="ECO:0000256" key="4">
    <source>
        <dbReference type="ARBA" id="ARBA00022692"/>
    </source>
</evidence>
<comment type="function">
    <text evidence="9">Part of the twin-arginine translocation (Tat) system that transports large folded proteins containing a characteristic twin-arginine motif in their signal peptide across membranes. Together with TatC, TatB is part of a receptor directly interacting with Tat signal peptides. TatB may form an oligomeric binding site that transiently accommodates folded Tat precursor proteins before their translocation.</text>
</comment>
<keyword evidence="8 9" id="KW-0472">Membrane</keyword>
<evidence type="ECO:0000313" key="17">
    <source>
        <dbReference type="Proteomes" id="UP000576087"/>
    </source>
</evidence>
<accession>A0A7W6TA31</accession>
<dbReference type="GO" id="GO:0043953">
    <property type="term" value="P:protein transport by the Tat complex"/>
    <property type="evidence" value="ECO:0007669"/>
    <property type="project" value="UniProtKB-UniRule"/>
</dbReference>
<evidence type="ECO:0000256" key="3">
    <source>
        <dbReference type="ARBA" id="ARBA00022475"/>
    </source>
</evidence>
<sequence>MFDIGWTELLVIAVVLIVVVGPKDLPPMIRAFGKMTANFRKMAGDFRTQFDEALREADMDDVRKTISDAQKLNPTNALRDAINPLRQMGQDIKSDLQKATQIPSPLAENTTELSPTDAEAQQSIEGAEPISAAPEVPASVEPAAAATAAPTAVAANTVSAPVTPVPVVADAKNLAQAAPVAATPAKVEAAVAKPRAPRTSVVKAGGEAKVRSKSSKNSAGSSKTIAEIAPVVERPKRAKAAPKKTVETASVAVEAPVTKAPARKRTPKKTDTPKDEA</sequence>
<keyword evidence="5 9" id="KW-0653">Protein transport</keyword>
<feature type="region of interest" description="Disordered" evidence="10">
    <location>
        <begin position="202"/>
        <end position="277"/>
    </location>
</feature>
<dbReference type="Pfam" id="PF02416">
    <property type="entry name" value="TatA_B_E"/>
    <property type="match status" value="1"/>
</dbReference>
<evidence type="ECO:0000313" key="16">
    <source>
        <dbReference type="Proteomes" id="UP000524535"/>
    </source>
</evidence>
<feature type="region of interest" description="Disordered" evidence="10">
    <location>
        <begin position="94"/>
        <end position="123"/>
    </location>
</feature>
<dbReference type="PANTHER" id="PTHR33162">
    <property type="entry name" value="SEC-INDEPENDENT PROTEIN TRANSLOCASE PROTEIN TATA, CHLOROPLASTIC"/>
    <property type="match status" value="1"/>
</dbReference>
<feature type="compositionally biased region" description="Polar residues" evidence="10">
    <location>
        <begin position="97"/>
        <end position="123"/>
    </location>
</feature>
<dbReference type="HAMAP" id="MF_00237">
    <property type="entry name" value="TatB"/>
    <property type="match status" value="1"/>
</dbReference>
<reference evidence="15 16" key="1">
    <citation type="submission" date="2020-08" db="EMBL/GenBank/DDBJ databases">
        <title>Genomic Encyclopedia of Type Strains, Phase IV (KMG-V): Genome sequencing to study the core and pangenomes of soil and plant-associated prokaryotes.</title>
        <authorList>
            <person name="Whitman W."/>
        </authorList>
    </citation>
    <scope>NUCLEOTIDE SEQUENCE [LARGE SCALE GENOMIC DNA]</scope>
    <source>
        <strain evidence="13 16">SEMIA 444</strain>
        <strain evidence="12 15">SEMIA 448</strain>
        <strain evidence="14 17">SEMIA 452</strain>
    </source>
</reference>
<comment type="subcellular location">
    <subcellularLocation>
        <location evidence="9">Cell membrane</location>
        <topology evidence="9">Single-pass membrane protein</topology>
    </subcellularLocation>
    <subcellularLocation>
        <location evidence="1">Membrane</location>
        <topology evidence="1">Single-pass membrane protein</topology>
    </subcellularLocation>
</comment>
<dbReference type="Proteomes" id="UP000520770">
    <property type="component" value="Unassembled WGS sequence"/>
</dbReference>
<evidence type="ECO:0000313" key="14">
    <source>
        <dbReference type="EMBL" id="MBB4444396.1"/>
    </source>
</evidence>
<protein>
    <recommendedName>
        <fullName evidence="9">Sec-independent protein translocase protein TatB</fullName>
    </recommendedName>
</protein>
<evidence type="ECO:0000256" key="5">
    <source>
        <dbReference type="ARBA" id="ARBA00022927"/>
    </source>
</evidence>
<keyword evidence="16" id="KW-1185">Reference proteome</keyword>
<keyword evidence="7 9" id="KW-0811">Translocation</keyword>
<evidence type="ECO:0000256" key="7">
    <source>
        <dbReference type="ARBA" id="ARBA00023010"/>
    </source>
</evidence>
<comment type="similarity">
    <text evidence="9">Belongs to the TatB family.</text>
</comment>
<dbReference type="GO" id="GO:0008320">
    <property type="term" value="F:protein transmembrane transporter activity"/>
    <property type="evidence" value="ECO:0007669"/>
    <property type="project" value="UniProtKB-UniRule"/>
</dbReference>
<organism evidence="13 16">
    <name type="scientific">Aliirhizobium cellulosilyticum</name>
    <dbReference type="NCBI Taxonomy" id="393664"/>
    <lineage>
        <taxon>Bacteria</taxon>
        <taxon>Pseudomonadati</taxon>
        <taxon>Pseudomonadota</taxon>
        <taxon>Alphaproteobacteria</taxon>
        <taxon>Hyphomicrobiales</taxon>
        <taxon>Rhizobiaceae</taxon>
        <taxon>Aliirhizobium</taxon>
    </lineage>
</organism>
<evidence type="ECO:0000313" key="15">
    <source>
        <dbReference type="Proteomes" id="UP000520770"/>
    </source>
</evidence>
<evidence type="ECO:0000256" key="9">
    <source>
        <dbReference type="HAMAP-Rule" id="MF_00237"/>
    </source>
</evidence>
<dbReference type="EMBL" id="JACIGW010000001">
    <property type="protein sequence ID" value="MBB4347897.1"/>
    <property type="molecule type" value="Genomic_DNA"/>
</dbReference>